<evidence type="ECO:0000313" key="3">
    <source>
        <dbReference type="Proteomes" id="UP000217895"/>
    </source>
</evidence>
<accession>A0A1Z4JSB3</accession>
<dbReference type="AlphaFoldDB" id="A0A1Z4JSB3"/>
<name>A0A1Z4JSB3_LEPBY</name>
<feature type="region of interest" description="Disordered" evidence="1">
    <location>
        <begin position="31"/>
        <end position="78"/>
    </location>
</feature>
<dbReference type="EMBL" id="AP018205">
    <property type="protein sequence ID" value="BAY59629.1"/>
    <property type="molecule type" value="Genomic_DNA"/>
</dbReference>
<keyword evidence="3" id="KW-1185">Reference proteome</keyword>
<keyword evidence="2" id="KW-0614">Plasmid</keyword>
<evidence type="ECO:0000313" key="2">
    <source>
        <dbReference type="EMBL" id="BAY59629.1"/>
    </source>
</evidence>
<evidence type="ECO:0000256" key="1">
    <source>
        <dbReference type="SAM" id="MobiDB-lite"/>
    </source>
</evidence>
<geneLocation type="plasmid" evidence="2">
    <name>plasmid2</name>
</geneLocation>
<protein>
    <submittedName>
        <fullName evidence="2">Uncharacterized protein</fullName>
    </submittedName>
</protein>
<proteinExistence type="predicted"/>
<gene>
    <name evidence="2" type="ORF">NIES2135_65060</name>
</gene>
<sequence>MGKRATVLDVNYNPVGSRLQRVISPLSDLDQSLTVPQDSEPLDQSKPTELDEGAGNSQSSLTAMARSQPKAGERREIMSSEIRVRCTNSERKKWQDFAYRLTGEPNTFSHIFRALLVLLEHAEEDFGRMSELVRLLTKPPKNDPLQVALFEHKIAQILWESMRRSGRVERK</sequence>
<organism evidence="2 3">
    <name type="scientific">Leptolyngbya boryana NIES-2135</name>
    <dbReference type="NCBI Taxonomy" id="1973484"/>
    <lineage>
        <taxon>Bacteria</taxon>
        <taxon>Bacillati</taxon>
        <taxon>Cyanobacteriota</taxon>
        <taxon>Cyanophyceae</taxon>
        <taxon>Leptolyngbyales</taxon>
        <taxon>Leptolyngbyaceae</taxon>
        <taxon>Leptolyngbya group</taxon>
        <taxon>Leptolyngbya</taxon>
    </lineage>
</organism>
<dbReference type="Proteomes" id="UP000217895">
    <property type="component" value="Plasmid Plasmid2 dna"/>
</dbReference>
<reference evidence="2 3" key="1">
    <citation type="submission" date="2017-06" db="EMBL/GenBank/DDBJ databases">
        <title>Genome sequencing of cyanobaciteial culture collection at National Institute for Environmental Studies (NIES).</title>
        <authorList>
            <person name="Hirose Y."/>
            <person name="Shimura Y."/>
            <person name="Fujisawa T."/>
            <person name="Nakamura Y."/>
            <person name="Kawachi M."/>
        </authorList>
    </citation>
    <scope>NUCLEOTIDE SEQUENCE [LARGE SCALE GENOMIC DNA]</scope>
    <source>
        <strain evidence="2 3">NIES-2135</strain>
        <plasmid evidence="3">Plasmid Plasmid2 dna</plasmid>
    </source>
</reference>